<dbReference type="STRING" id="1162668.LFE_0297"/>
<protein>
    <submittedName>
        <fullName evidence="3">Uncharacterized protein</fullName>
    </submittedName>
</protein>
<dbReference type="Proteomes" id="UP000007382">
    <property type="component" value="Chromosome"/>
</dbReference>
<evidence type="ECO:0000256" key="2">
    <source>
        <dbReference type="SAM" id="Phobius"/>
    </source>
</evidence>
<dbReference type="HOGENOM" id="CLU_1394839_0_0_0"/>
<keyword evidence="2" id="KW-1133">Transmembrane helix</keyword>
<sequence>MGFDLMQGVLDLIFLVAGAISIVYLRVVRMRMRQLAIDKGRRLPGKNTVDPPVQSVSPSAVYPVQSPRKDAIATGDNREVAQMKSLLAKMTMERSRLQVAFYDAERMLEDLENFQTGPSFHSPVPPQDSHRETSQVLEPVVPDLRKSSPLTDQEKAVSWSMSGQSIPEIAKRLGRSEGEVELILGMARLSGGGVG</sequence>
<evidence type="ECO:0000313" key="4">
    <source>
        <dbReference type="Proteomes" id="UP000007382"/>
    </source>
</evidence>
<gene>
    <name evidence="3" type="ordered locus">LFE_0297</name>
</gene>
<feature type="region of interest" description="Disordered" evidence="1">
    <location>
        <begin position="115"/>
        <end position="134"/>
    </location>
</feature>
<dbReference type="RefSeq" id="WP_014448512.1">
    <property type="nucleotide sequence ID" value="NC_017094.1"/>
</dbReference>
<keyword evidence="2" id="KW-0812">Transmembrane</keyword>
<proteinExistence type="predicted"/>
<dbReference type="KEGG" id="lfc:LFE_0297"/>
<keyword evidence="2" id="KW-0472">Membrane</keyword>
<reference evidence="3 4" key="1">
    <citation type="journal article" date="2012" name="J. Bacteriol.">
        <title>Complete Genome Sequence of Leptospirillum ferrooxidans Strain C2-3, Isolated from a Fresh Volcanic Ash Deposit on the Island of Miyake, Japan.</title>
        <authorList>
            <person name="Fujimura R."/>
            <person name="Sato Y."/>
            <person name="Nishizawa T."/>
            <person name="Oshima K."/>
            <person name="Kim S.-W."/>
            <person name="Hattori M."/>
            <person name="Kamijo T."/>
            <person name="Ohta H."/>
        </authorList>
    </citation>
    <scope>NUCLEOTIDE SEQUENCE [LARGE SCALE GENOMIC DNA]</scope>
    <source>
        <strain evidence="3 4">C2-3</strain>
    </source>
</reference>
<dbReference type="AlphaFoldDB" id="I0IL70"/>
<name>I0IL70_LEPFC</name>
<dbReference type="PATRIC" id="fig|1162668.3.peg.340"/>
<reference evidence="4" key="2">
    <citation type="submission" date="2012-03" db="EMBL/GenBank/DDBJ databases">
        <title>The complete genome sequence of the pioneer microbe on fresh volcanic deposit, Leptospirillum ferrooxidans strain C2-3.</title>
        <authorList>
            <person name="Fujimura R."/>
            <person name="Sato Y."/>
            <person name="Nishizawa T."/>
            <person name="Nanba K."/>
            <person name="Oshima K."/>
            <person name="Hattori M."/>
            <person name="Kamijo T."/>
            <person name="Ohta H."/>
        </authorList>
    </citation>
    <scope>NUCLEOTIDE SEQUENCE [LARGE SCALE GENOMIC DNA]</scope>
    <source>
        <strain evidence="4">C2-3</strain>
    </source>
</reference>
<feature type="transmembrane region" description="Helical" evidence="2">
    <location>
        <begin position="6"/>
        <end position="25"/>
    </location>
</feature>
<evidence type="ECO:0000313" key="3">
    <source>
        <dbReference type="EMBL" id="BAM06019.1"/>
    </source>
</evidence>
<keyword evidence="4" id="KW-1185">Reference proteome</keyword>
<dbReference type="EMBL" id="AP012342">
    <property type="protein sequence ID" value="BAM06019.1"/>
    <property type="molecule type" value="Genomic_DNA"/>
</dbReference>
<evidence type="ECO:0000256" key="1">
    <source>
        <dbReference type="SAM" id="MobiDB-lite"/>
    </source>
</evidence>
<accession>I0IL70</accession>
<organism evidence="3 4">
    <name type="scientific">Leptospirillum ferrooxidans (strain C2-3)</name>
    <dbReference type="NCBI Taxonomy" id="1162668"/>
    <lineage>
        <taxon>Bacteria</taxon>
        <taxon>Pseudomonadati</taxon>
        <taxon>Nitrospirota</taxon>
        <taxon>Nitrospiria</taxon>
        <taxon>Nitrospirales</taxon>
        <taxon>Nitrospiraceae</taxon>
        <taxon>Leptospirillum</taxon>
    </lineage>
</organism>